<sequence length="124" mass="14307">MVLKRMYIVMGVLGLLLTGGMILLAVMAKAAPAPMVYIILSLTVMCFCLAYLYPQFKQKDERTTYIRQKGMFISYFALLFYYFILMTIIQFELLTLTAMDVLYILCSLTIITVFLSWVILARQI</sequence>
<reference evidence="3" key="1">
    <citation type="journal article" date="2019" name="Int. J. Syst. Evol. Microbiol.">
        <title>The Global Catalogue of Microorganisms (GCM) 10K type strain sequencing project: providing services to taxonomists for standard genome sequencing and annotation.</title>
        <authorList>
            <consortium name="The Broad Institute Genomics Platform"/>
            <consortium name="The Broad Institute Genome Sequencing Center for Infectious Disease"/>
            <person name="Wu L."/>
            <person name="Ma J."/>
        </authorList>
    </citation>
    <scope>NUCLEOTIDE SEQUENCE [LARGE SCALE GENOMIC DNA]</scope>
    <source>
        <strain evidence="3">PCU 280</strain>
    </source>
</reference>
<keyword evidence="1" id="KW-0472">Membrane</keyword>
<feature type="transmembrane region" description="Helical" evidence="1">
    <location>
        <begin position="7"/>
        <end position="28"/>
    </location>
</feature>
<dbReference type="Proteomes" id="UP001596233">
    <property type="component" value="Unassembled WGS sequence"/>
</dbReference>
<dbReference type="EMBL" id="JBHSTE010000004">
    <property type="protein sequence ID" value="MFC6333861.1"/>
    <property type="molecule type" value="Genomic_DNA"/>
</dbReference>
<name>A0ABW1V6L7_9BACL</name>
<proteinExistence type="predicted"/>
<evidence type="ECO:0000313" key="2">
    <source>
        <dbReference type="EMBL" id="MFC6333861.1"/>
    </source>
</evidence>
<keyword evidence="3" id="KW-1185">Reference proteome</keyword>
<feature type="transmembrane region" description="Helical" evidence="1">
    <location>
        <begin position="72"/>
        <end position="89"/>
    </location>
</feature>
<feature type="transmembrane region" description="Helical" evidence="1">
    <location>
        <begin position="101"/>
        <end position="120"/>
    </location>
</feature>
<protein>
    <submittedName>
        <fullName evidence="2">Permease</fullName>
    </submittedName>
</protein>
<dbReference type="RefSeq" id="WP_379235913.1">
    <property type="nucleotide sequence ID" value="NZ_JBHSTE010000004.1"/>
</dbReference>
<keyword evidence="1" id="KW-0812">Transmembrane</keyword>
<evidence type="ECO:0000256" key="1">
    <source>
        <dbReference type="SAM" id="Phobius"/>
    </source>
</evidence>
<comment type="caution">
    <text evidence="2">The sequence shown here is derived from an EMBL/GenBank/DDBJ whole genome shotgun (WGS) entry which is preliminary data.</text>
</comment>
<accession>A0ABW1V6L7</accession>
<gene>
    <name evidence="2" type="ORF">ACFP56_14635</name>
</gene>
<evidence type="ECO:0000313" key="3">
    <source>
        <dbReference type="Proteomes" id="UP001596233"/>
    </source>
</evidence>
<keyword evidence="1" id="KW-1133">Transmembrane helix</keyword>
<organism evidence="2 3">
    <name type="scientific">Paenibacillus septentrionalis</name>
    <dbReference type="NCBI Taxonomy" id="429342"/>
    <lineage>
        <taxon>Bacteria</taxon>
        <taxon>Bacillati</taxon>
        <taxon>Bacillota</taxon>
        <taxon>Bacilli</taxon>
        <taxon>Bacillales</taxon>
        <taxon>Paenibacillaceae</taxon>
        <taxon>Paenibacillus</taxon>
    </lineage>
</organism>
<feature type="transmembrane region" description="Helical" evidence="1">
    <location>
        <begin position="34"/>
        <end position="52"/>
    </location>
</feature>